<dbReference type="EMBL" id="BDGX01000005">
    <property type="protein sequence ID" value="GAV47058.1"/>
    <property type="molecule type" value="Genomic_DNA"/>
</dbReference>
<dbReference type="OMA" id="CCKEREP"/>
<dbReference type="Proteomes" id="UP000187013">
    <property type="component" value="Unassembled WGS sequence"/>
</dbReference>
<keyword evidence="3" id="KW-0472">Membrane</keyword>
<dbReference type="SMART" id="SM01262">
    <property type="entry name" value="LAMTOR"/>
    <property type="match status" value="1"/>
</dbReference>
<dbReference type="GO" id="GO:0032456">
    <property type="term" value="P:endocytic recycling"/>
    <property type="evidence" value="ECO:0007669"/>
    <property type="project" value="EnsemblFungi"/>
</dbReference>
<dbReference type="GO" id="GO:0032008">
    <property type="term" value="P:positive regulation of TOR signaling"/>
    <property type="evidence" value="ECO:0007669"/>
    <property type="project" value="InterPro"/>
</dbReference>
<keyword evidence="6" id="KW-0175">Coiled coil</keyword>
<dbReference type="Pfam" id="PF15454">
    <property type="entry name" value="LAMTOR"/>
    <property type="match status" value="1"/>
</dbReference>
<name>A0A1Q2ZUR3_ZYGRO</name>
<reference evidence="7 8" key="1">
    <citation type="submission" date="2016-08" db="EMBL/GenBank/DDBJ databases">
        <title>Draft genome sequence of allopolyploid Zygosaccharomyces rouxii.</title>
        <authorList>
            <person name="Watanabe J."/>
            <person name="Uehara K."/>
            <person name="Mogi Y."/>
            <person name="Tsukioka Y."/>
        </authorList>
    </citation>
    <scope>NUCLEOTIDE SEQUENCE [LARGE SCALE GENOMIC DNA]</scope>
    <source>
        <strain evidence="7 8">NBRC 110957</strain>
    </source>
</reference>
<dbReference type="GO" id="GO:0016237">
    <property type="term" value="P:microautophagy"/>
    <property type="evidence" value="ECO:0007669"/>
    <property type="project" value="EnsemblFungi"/>
</dbReference>
<evidence type="ECO:0000256" key="2">
    <source>
        <dbReference type="ARBA" id="ARBA00022707"/>
    </source>
</evidence>
<organism evidence="7 8">
    <name type="scientific">Zygosaccharomyces rouxii</name>
    <dbReference type="NCBI Taxonomy" id="4956"/>
    <lineage>
        <taxon>Eukaryota</taxon>
        <taxon>Fungi</taxon>
        <taxon>Dikarya</taxon>
        <taxon>Ascomycota</taxon>
        <taxon>Saccharomycotina</taxon>
        <taxon>Saccharomycetes</taxon>
        <taxon>Saccharomycetales</taxon>
        <taxon>Saccharomycetaceae</taxon>
        <taxon>Zygosaccharomyces</taxon>
    </lineage>
</organism>
<dbReference type="GO" id="GO:0071230">
    <property type="term" value="P:cellular response to amino acid stimulus"/>
    <property type="evidence" value="ECO:0007669"/>
    <property type="project" value="InterPro"/>
</dbReference>
<dbReference type="AlphaFoldDB" id="A0A1Q2ZUR3"/>
<dbReference type="GO" id="GO:0045121">
    <property type="term" value="C:membrane raft"/>
    <property type="evidence" value="ECO:0007669"/>
    <property type="project" value="InterPro"/>
</dbReference>
<gene>
    <name evidence="7" type="ORF">ZYGR_0E00710</name>
</gene>
<accession>A0A1Q2ZUR3</accession>
<dbReference type="OrthoDB" id="4067878at2759"/>
<comment type="caution">
    <text evidence="7">The sequence shown here is derived from an EMBL/GenBank/DDBJ whole genome shotgun (WGS) entry which is preliminary data.</text>
</comment>
<keyword evidence="2" id="KW-0519">Myristate</keyword>
<dbReference type="GO" id="GO:0043410">
    <property type="term" value="P:positive regulation of MAPK cascade"/>
    <property type="evidence" value="ECO:0007669"/>
    <property type="project" value="InterPro"/>
</dbReference>
<keyword evidence="4" id="KW-0564">Palmitate</keyword>
<feature type="coiled-coil region" evidence="6">
    <location>
        <begin position="28"/>
        <end position="55"/>
    </location>
</feature>
<dbReference type="GO" id="GO:0031902">
    <property type="term" value="C:late endosome membrane"/>
    <property type="evidence" value="ECO:0007669"/>
    <property type="project" value="EnsemblFungi"/>
</dbReference>
<evidence type="ECO:0000256" key="6">
    <source>
        <dbReference type="SAM" id="Coils"/>
    </source>
</evidence>
<dbReference type="InterPro" id="IPR028209">
    <property type="entry name" value="LAMTOR1/MEH1"/>
</dbReference>
<evidence type="ECO:0000313" key="8">
    <source>
        <dbReference type="Proteomes" id="UP000187013"/>
    </source>
</evidence>
<evidence type="ECO:0000256" key="1">
    <source>
        <dbReference type="ARBA" id="ARBA00004308"/>
    </source>
</evidence>
<proteinExistence type="predicted"/>
<evidence type="ECO:0000256" key="4">
    <source>
        <dbReference type="ARBA" id="ARBA00023139"/>
    </source>
</evidence>
<evidence type="ECO:0000256" key="5">
    <source>
        <dbReference type="ARBA" id="ARBA00023288"/>
    </source>
</evidence>
<sequence>MGIIFSCCRNGDVDENEALLAGQQNGYGADNEQDYNEMQRQLKEQEERALAREAQLREIVTNTNDKLIDISMISNSGIVVPGSDIKSMNSENMQRSTELGNDNEANKRNWIKLDSKKHMSRVMKEQLKTMHGVVFGQLEQDLKLEPPGNLTVTL</sequence>
<dbReference type="eggNOG" id="ENOG502S74H">
    <property type="taxonomic scope" value="Eukaryota"/>
</dbReference>
<comment type="subcellular location">
    <subcellularLocation>
        <location evidence="1">Endomembrane system</location>
    </subcellularLocation>
</comment>
<keyword evidence="5" id="KW-0449">Lipoprotein</keyword>
<evidence type="ECO:0000256" key="3">
    <source>
        <dbReference type="ARBA" id="ARBA00023136"/>
    </source>
</evidence>
<dbReference type="GO" id="GO:0072665">
    <property type="term" value="P:protein localization to vacuole"/>
    <property type="evidence" value="ECO:0007669"/>
    <property type="project" value="EnsemblFungi"/>
</dbReference>
<dbReference type="GO" id="GO:0000329">
    <property type="term" value="C:fungal-type vacuole membrane"/>
    <property type="evidence" value="ECO:0007669"/>
    <property type="project" value="EnsemblFungi"/>
</dbReference>
<evidence type="ECO:0000313" key="7">
    <source>
        <dbReference type="EMBL" id="GAV47058.1"/>
    </source>
</evidence>
<dbReference type="GO" id="GO:0007035">
    <property type="term" value="P:vacuolar acidification"/>
    <property type="evidence" value="ECO:0007669"/>
    <property type="project" value="EnsemblFungi"/>
</dbReference>
<dbReference type="GO" id="GO:0071986">
    <property type="term" value="C:Ragulator complex"/>
    <property type="evidence" value="ECO:0007669"/>
    <property type="project" value="EnsemblFungi"/>
</dbReference>
<protein>
    <submittedName>
        <fullName evidence="7">Uncharacterized protein</fullName>
    </submittedName>
</protein>
<dbReference type="GO" id="GO:0001919">
    <property type="term" value="P:regulation of receptor recycling"/>
    <property type="evidence" value="ECO:0007669"/>
    <property type="project" value="InterPro"/>
</dbReference>